<keyword evidence="6" id="KW-0732">Signal</keyword>
<evidence type="ECO:0000256" key="4">
    <source>
        <dbReference type="PROSITE-ProRule" id="PRU01100"/>
    </source>
</evidence>
<evidence type="ECO:0000259" key="7">
    <source>
        <dbReference type="PROSITE" id="PS51764"/>
    </source>
</evidence>
<evidence type="ECO:0000256" key="3">
    <source>
        <dbReference type="ARBA" id="ARBA00023295"/>
    </source>
</evidence>
<evidence type="ECO:0000256" key="1">
    <source>
        <dbReference type="ARBA" id="ARBA00007754"/>
    </source>
</evidence>
<dbReference type="InterPro" id="IPR000805">
    <property type="entry name" value="Glyco_hydro_26"/>
</dbReference>
<dbReference type="AlphaFoldDB" id="A0A1I0X074"/>
<keyword evidence="2 4" id="KW-0378">Hydrolase</keyword>
<feature type="active site" description="Nucleophile" evidence="4">
    <location>
        <position position="271"/>
    </location>
</feature>
<keyword evidence="3 4" id="KW-0326">Glycosidase</keyword>
<gene>
    <name evidence="8" type="ORF">SAMN05421867_10430</name>
</gene>
<dbReference type="GO" id="GO:0006080">
    <property type="term" value="P:substituted mannan metabolic process"/>
    <property type="evidence" value="ECO:0007669"/>
    <property type="project" value="InterPro"/>
</dbReference>
<dbReference type="PANTHER" id="PTHR40079">
    <property type="entry name" value="MANNAN ENDO-1,4-BETA-MANNOSIDASE E-RELATED"/>
    <property type="match status" value="1"/>
</dbReference>
<evidence type="ECO:0000256" key="5">
    <source>
        <dbReference type="SAM" id="MobiDB-lite"/>
    </source>
</evidence>
<dbReference type="Proteomes" id="UP000199012">
    <property type="component" value="Unassembled WGS sequence"/>
</dbReference>
<evidence type="ECO:0000313" key="8">
    <source>
        <dbReference type="EMBL" id="SFA94395.1"/>
    </source>
</evidence>
<proteinExistence type="inferred from homology"/>
<feature type="signal peptide" evidence="6">
    <location>
        <begin position="1"/>
        <end position="26"/>
    </location>
</feature>
<feature type="region of interest" description="Disordered" evidence="5">
    <location>
        <begin position="26"/>
        <end position="48"/>
    </location>
</feature>
<sequence length="475" mass="51058">MVGLVLAALAVVALLTTLVPRTPAPAPEDLAAAATPSPPGDEAGGAGEAEPEVLSGVYGRGGRTDTVESFAAWRGRDVPVVADFLADATWEDITDSWVVEQWAGTGYRMAWSVPLLPRSGGTLADGATGAYDEHFVALGEHLVENDQADAVLRLGWEMNGPWFRWSAVEDPEAYVSFWRHAVDALRSVPGADFLVEWAPQPGRGAAGFDPLSAYPGDAWVDVVGMSLHDQSWQHDEDEAVSRWEDVVGRDYGLAWNVAFAAERGKRSSLPEWSLAYRCDGNGGGDNAFFIDAVADWVDAHDYLYEAYFDYTGEDSCDQVHRVSGDVGERQFPEAAEAYRDRFGGDGGTDAAAGADDASGDDSGDASDEGTPLRVSWSPSRAGARELAWAGLEGDVYVFARVGADAVRVRWYLDDPDASSPPLAVRDEAPFDLGGRDGQRPLPWTVPDLEPGEHTLTVVVETASGEERTETVPFLF</sequence>
<feature type="compositionally biased region" description="Low complexity" evidence="5">
    <location>
        <begin position="26"/>
        <end position="35"/>
    </location>
</feature>
<feature type="domain" description="GH26" evidence="7">
    <location>
        <begin position="25"/>
        <end position="313"/>
    </location>
</feature>
<dbReference type="EMBL" id="FOKA01000004">
    <property type="protein sequence ID" value="SFA94395.1"/>
    <property type="molecule type" value="Genomic_DNA"/>
</dbReference>
<feature type="region of interest" description="Disordered" evidence="5">
    <location>
        <begin position="339"/>
        <end position="376"/>
    </location>
</feature>
<feature type="chain" id="PRO_5011721387" evidence="6">
    <location>
        <begin position="27"/>
        <end position="475"/>
    </location>
</feature>
<evidence type="ECO:0000256" key="6">
    <source>
        <dbReference type="SAM" id="SignalP"/>
    </source>
</evidence>
<evidence type="ECO:0000313" key="9">
    <source>
        <dbReference type="Proteomes" id="UP000199012"/>
    </source>
</evidence>
<dbReference type="STRING" id="988821.SAMN05421867_10430"/>
<dbReference type="RefSeq" id="WP_175499319.1">
    <property type="nucleotide sequence ID" value="NZ_BONM01000015.1"/>
</dbReference>
<reference evidence="8 9" key="1">
    <citation type="submission" date="2016-10" db="EMBL/GenBank/DDBJ databases">
        <authorList>
            <person name="de Groot N.N."/>
        </authorList>
    </citation>
    <scope>NUCLEOTIDE SEQUENCE [LARGE SCALE GENOMIC DNA]</scope>
    <source>
        <strain evidence="8 9">CGMCC 4.6945</strain>
    </source>
</reference>
<dbReference type="GO" id="GO:0016985">
    <property type="term" value="F:mannan endo-1,4-beta-mannosidase activity"/>
    <property type="evidence" value="ECO:0007669"/>
    <property type="project" value="InterPro"/>
</dbReference>
<protein>
    <submittedName>
        <fullName evidence="8">Glycosyl hydrolase family 26</fullName>
    </submittedName>
</protein>
<accession>A0A1I0X074</accession>
<evidence type="ECO:0000256" key="2">
    <source>
        <dbReference type="ARBA" id="ARBA00022801"/>
    </source>
</evidence>
<feature type="compositionally biased region" description="Acidic residues" evidence="5">
    <location>
        <begin position="357"/>
        <end position="367"/>
    </location>
</feature>
<dbReference type="Gene3D" id="3.20.20.80">
    <property type="entry name" value="Glycosidases"/>
    <property type="match status" value="1"/>
</dbReference>
<dbReference type="PANTHER" id="PTHR40079:SF4">
    <property type="entry name" value="GH26 DOMAIN-CONTAINING PROTEIN-RELATED"/>
    <property type="match status" value="1"/>
</dbReference>
<name>A0A1I0X074_9CELL</name>
<dbReference type="InterPro" id="IPR017853">
    <property type="entry name" value="GH"/>
</dbReference>
<keyword evidence="9" id="KW-1185">Reference proteome</keyword>
<feature type="active site" description="Proton donor" evidence="4">
    <location>
        <position position="157"/>
    </location>
</feature>
<dbReference type="SUPFAM" id="SSF51445">
    <property type="entry name" value="(Trans)glycosidases"/>
    <property type="match status" value="1"/>
</dbReference>
<dbReference type="Pfam" id="PF02156">
    <property type="entry name" value="Glyco_hydro_26"/>
    <property type="match status" value="1"/>
</dbReference>
<dbReference type="PROSITE" id="PS51764">
    <property type="entry name" value="GH26"/>
    <property type="match status" value="1"/>
</dbReference>
<comment type="similarity">
    <text evidence="1 4">Belongs to the glycosyl hydrolase 26 family.</text>
</comment>
<organism evidence="8 9">
    <name type="scientific">Cellulomonas marina</name>
    <dbReference type="NCBI Taxonomy" id="988821"/>
    <lineage>
        <taxon>Bacteria</taxon>
        <taxon>Bacillati</taxon>
        <taxon>Actinomycetota</taxon>
        <taxon>Actinomycetes</taxon>
        <taxon>Micrococcales</taxon>
        <taxon>Cellulomonadaceae</taxon>
        <taxon>Cellulomonas</taxon>
    </lineage>
</organism>
<dbReference type="InterPro" id="IPR022790">
    <property type="entry name" value="GH26_dom"/>
</dbReference>